<feature type="transmembrane region" description="Helical" evidence="15">
    <location>
        <begin position="132"/>
        <end position="156"/>
    </location>
</feature>
<comment type="subcellular location">
    <subcellularLocation>
        <location evidence="2">Cell membrane</location>
        <topology evidence="2">Multi-pass membrane protein</topology>
    </subcellularLocation>
</comment>
<dbReference type="InterPro" id="IPR002921">
    <property type="entry name" value="Fungal_lipase-type"/>
</dbReference>
<dbReference type="PANTHER" id="PTHR45792:SF2">
    <property type="entry name" value="DIACYLGLYCEROL LIPASE-BETA"/>
    <property type="match status" value="1"/>
</dbReference>
<keyword evidence="6" id="KW-0479">Metal-binding</keyword>
<keyword evidence="18" id="KW-1185">Reference proteome</keyword>
<comment type="cofactor">
    <cofactor evidence="1">
        <name>Ca(2+)</name>
        <dbReference type="ChEBI" id="CHEBI:29108"/>
    </cofactor>
</comment>
<comment type="caution">
    <text evidence="17">The sequence shown here is derived from an EMBL/GenBank/DDBJ whole genome shotgun (WGS) entry which is preliminary data.</text>
</comment>
<comment type="catalytic activity">
    <reaction evidence="13">
        <text>a 1,2-diacyl-sn-glycerol + H2O = a 2-acylglycerol + a fatty acid + H(+)</text>
        <dbReference type="Rhea" id="RHEA:33275"/>
        <dbReference type="ChEBI" id="CHEBI:15377"/>
        <dbReference type="ChEBI" id="CHEBI:15378"/>
        <dbReference type="ChEBI" id="CHEBI:17389"/>
        <dbReference type="ChEBI" id="CHEBI:17815"/>
        <dbReference type="ChEBI" id="CHEBI:28868"/>
        <dbReference type="EC" id="3.1.1.116"/>
    </reaction>
    <physiologicalReaction direction="left-to-right" evidence="13">
        <dbReference type="Rhea" id="RHEA:33276"/>
    </physiologicalReaction>
</comment>
<dbReference type="GO" id="GO:0005737">
    <property type="term" value="C:cytoplasm"/>
    <property type="evidence" value="ECO:0007669"/>
    <property type="project" value="TreeGrafter"/>
</dbReference>
<keyword evidence="9" id="KW-0442">Lipid degradation</keyword>
<accession>A0AAN8K282</accession>
<organism evidence="17 18">
    <name type="scientific">Patella caerulea</name>
    <name type="common">Rayed Mediterranean limpet</name>
    <dbReference type="NCBI Taxonomy" id="87958"/>
    <lineage>
        <taxon>Eukaryota</taxon>
        <taxon>Metazoa</taxon>
        <taxon>Spiralia</taxon>
        <taxon>Lophotrochozoa</taxon>
        <taxon>Mollusca</taxon>
        <taxon>Gastropoda</taxon>
        <taxon>Patellogastropoda</taxon>
        <taxon>Patelloidea</taxon>
        <taxon>Patellidae</taxon>
        <taxon>Patella</taxon>
    </lineage>
</organism>
<keyword evidence="3" id="KW-1003">Cell membrane</keyword>
<dbReference type="AlphaFoldDB" id="A0AAN8K282"/>
<evidence type="ECO:0000256" key="2">
    <source>
        <dbReference type="ARBA" id="ARBA00004651"/>
    </source>
</evidence>
<evidence type="ECO:0000256" key="14">
    <source>
        <dbReference type="ARBA" id="ARBA00026104"/>
    </source>
</evidence>
<evidence type="ECO:0000313" key="18">
    <source>
        <dbReference type="Proteomes" id="UP001347796"/>
    </source>
</evidence>
<dbReference type="PANTHER" id="PTHR45792">
    <property type="entry name" value="DIACYLGLYCEROL LIPASE HOMOLOG-RELATED"/>
    <property type="match status" value="1"/>
</dbReference>
<evidence type="ECO:0000256" key="6">
    <source>
        <dbReference type="ARBA" id="ARBA00022723"/>
    </source>
</evidence>
<keyword evidence="4" id="KW-0597">Phosphoprotein</keyword>
<name>A0AAN8K282_PATCE</name>
<dbReference type="EC" id="3.1.1.116" evidence="14"/>
<dbReference type="SUPFAM" id="SSF53474">
    <property type="entry name" value="alpha/beta-Hydrolases"/>
    <property type="match status" value="1"/>
</dbReference>
<dbReference type="CDD" id="cd00519">
    <property type="entry name" value="Lipase_3"/>
    <property type="match status" value="1"/>
</dbReference>
<keyword evidence="12 15" id="KW-0472">Membrane</keyword>
<evidence type="ECO:0000256" key="15">
    <source>
        <dbReference type="SAM" id="Phobius"/>
    </source>
</evidence>
<dbReference type="Gene3D" id="3.40.50.1820">
    <property type="entry name" value="alpha/beta hydrolase"/>
    <property type="match status" value="1"/>
</dbReference>
<feature type="domain" description="Fungal lipase-type" evidence="16">
    <location>
        <begin position="376"/>
        <end position="506"/>
    </location>
</feature>
<evidence type="ECO:0000256" key="1">
    <source>
        <dbReference type="ARBA" id="ARBA00001913"/>
    </source>
</evidence>
<evidence type="ECO:0000256" key="13">
    <source>
        <dbReference type="ARBA" id="ARBA00024531"/>
    </source>
</evidence>
<keyword evidence="7" id="KW-0378">Hydrolase</keyword>
<feature type="transmembrane region" description="Helical" evidence="15">
    <location>
        <begin position="54"/>
        <end position="78"/>
    </location>
</feature>
<keyword evidence="10 15" id="KW-1133">Transmembrane helix</keyword>
<evidence type="ECO:0000256" key="10">
    <source>
        <dbReference type="ARBA" id="ARBA00022989"/>
    </source>
</evidence>
<evidence type="ECO:0000256" key="12">
    <source>
        <dbReference type="ARBA" id="ARBA00023136"/>
    </source>
</evidence>
<dbReference type="GO" id="GO:0005886">
    <property type="term" value="C:plasma membrane"/>
    <property type="evidence" value="ECO:0007669"/>
    <property type="project" value="UniProtKB-SubCell"/>
</dbReference>
<evidence type="ECO:0000259" key="16">
    <source>
        <dbReference type="Pfam" id="PF01764"/>
    </source>
</evidence>
<evidence type="ECO:0000313" key="17">
    <source>
        <dbReference type="EMBL" id="KAK6187866.1"/>
    </source>
</evidence>
<proteinExistence type="predicted"/>
<dbReference type="GO" id="GO:0046872">
    <property type="term" value="F:metal ion binding"/>
    <property type="evidence" value="ECO:0007669"/>
    <property type="project" value="UniProtKB-KW"/>
</dbReference>
<reference evidence="17 18" key="1">
    <citation type="submission" date="2024-01" db="EMBL/GenBank/DDBJ databases">
        <title>The genome of the rayed Mediterranean limpet Patella caerulea (Linnaeus, 1758).</title>
        <authorList>
            <person name="Anh-Thu Weber A."/>
            <person name="Halstead-Nussloch G."/>
        </authorList>
    </citation>
    <scope>NUCLEOTIDE SEQUENCE [LARGE SCALE GENOMIC DNA]</scope>
    <source>
        <strain evidence="17">AATW-2023a</strain>
        <tissue evidence="17">Whole specimen</tissue>
    </source>
</reference>
<dbReference type="InterPro" id="IPR029058">
    <property type="entry name" value="AB_hydrolase_fold"/>
</dbReference>
<feature type="transmembrane region" description="Helical" evidence="15">
    <location>
        <begin position="20"/>
        <end position="42"/>
    </location>
</feature>
<dbReference type="Pfam" id="PF01764">
    <property type="entry name" value="Lipase_3"/>
    <property type="match status" value="1"/>
</dbReference>
<evidence type="ECO:0000256" key="11">
    <source>
        <dbReference type="ARBA" id="ARBA00023098"/>
    </source>
</evidence>
<dbReference type="GO" id="GO:0019369">
    <property type="term" value="P:arachidonate metabolic process"/>
    <property type="evidence" value="ECO:0007669"/>
    <property type="project" value="TreeGrafter"/>
</dbReference>
<dbReference type="Proteomes" id="UP001347796">
    <property type="component" value="Unassembled WGS sequence"/>
</dbReference>
<dbReference type="GO" id="GO:0022008">
    <property type="term" value="P:neurogenesis"/>
    <property type="evidence" value="ECO:0007669"/>
    <property type="project" value="TreeGrafter"/>
</dbReference>
<keyword evidence="5 15" id="KW-0812">Transmembrane</keyword>
<evidence type="ECO:0000256" key="9">
    <source>
        <dbReference type="ARBA" id="ARBA00022963"/>
    </source>
</evidence>
<dbReference type="EMBL" id="JAZGQO010000004">
    <property type="protein sequence ID" value="KAK6187866.1"/>
    <property type="molecule type" value="Genomic_DNA"/>
</dbReference>
<protein>
    <recommendedName>
        <fullName evidence="14">sn-1-specific diacylglycerol lipase</fullName>
        <ecNumber evidence="14">3.1.1.116</ecNumber>
    </recommendedName>
</protein>
<keyword evidence="8" id="KW-0106">Calcium</keyword>
<evidence type="ECO:0000256" key="8">
    <source>
        <dbReference type="ARBA" id="ARBA00022837"/>
    </source>
</evidence>
<evidence type="ECO:0000256" key="7">
    <source>
        <dbReference type="ARBA" id="ARBA00022801"/>
    </source>
</evidence>
<dbReference type="GO" id="GO:0046340">
    <property type="term" value="P:diacylglycerol catabolic process"/>
    <property type="evidence" value="ECO:0007669"/>
    <property type="project" value="TreeGrafter"/>
</dbReference>
<gene>
    <name evidence="17" type="ORF">SNE40_005799</name>
</gene>
<dbReference type="GO" id="GO:0004806">
    <property type="term" value="F:triacylglycerol lipase activity"/>
    <property type="evidence" value="ECO:0007669"/>
    <property type="project" value="TreeGrafter"/>
</dbReference>
<evidence type="ECO:0000256" key="5">
    <source>
        <dbReference type="ARBA" id="ARBA00022692"/>
    </source>
</evidence>
<evidence type="ECO:0000256" key="4">
    <source>
        <dbReference type="ARBA" id="ARBA00022553"/>
    </source>
</evidence>
<sequence>MPGLVMFRRRWSVGSDDFVYPNFLEIILRLAWLIAISVVFCINRDNFTCQDANLLKIYYIGLLIIQILNIIVAITIMVVSMKGTIAVSEPRSKMALLLYIKLGVLVPECVWVVLGTYWAYGYTYACPEILVWMVKGAVICSWIVGFIVLVVIFIIFDPMGEYHQKNRLAKRTPEGALEYQSDAAKKAWERRIKVICCCVANNQENRDAFIEISKLVADFFVDVDLVPTDIAAGLILVKKQQAWSASQLISVVIDSPSSSNLQPQNTSRRIQPPKPWMTIKLMRHYMTFAAGSYGWPYYVYNNLGTGLCKILKRSRCCSCIRKEDHVVSDNACSCNTAGILMQTGLDRKDLIYVSYHNKVAEIPFFVAVDRKENKVVIAIRGTMSLEDALTDLSAVGVNVHVEGVMDCYVHCGMLKCALYIESQLKELQLIEKAFDALPEATGLVITGHSLGAGAAAILAMKLRPDYPDLICYAFSPPGGLLSPNASQHAQDYICSVILGKDVIPRLGMPTMNKLKCQILKALAECRHPKYRILAGGCFRQFCDCLMKDQLHSNHSSKSYDVESTGESLKTAFVNTNSMVNDVEWPMHPPGQILHIIEEEEESGCCGKPTFSAVWAHPDDFNEIIISHKMVFDHMPEDVLGSLTSLEKSNFIPIAQLVPDNGDSSTA</sequence>
<keyword evidence="11" id="KW-0443">Lipid metabolism</keyword>
<evidence type="ECO:0000256" key="3">
    <source>
        <dbReference type="ARBA" id="ARBA00022475"/>
    </source>
</evidence>
<feature type="transmembrane region" description="Helical" evidence="15">
    <location>
        <begin position="98"/>
        <end position="120"/>
    </location>
</feature>
<dbReference type="InterPro" id="IPR052214">
    <property type="entry name" value="DAG_Lipase-Related"/>
</dbReference>